<evidence type="ECO:0000259" key="22">
    <source>
        <dbReference type="PROSITE" id="PS51327"/>
    </source>
</evidence>
<evidence type="ECO:0000256" key="1">
    <source>
        <dbReference type="ARBA" id="ARBA00001936"/>
    </source>
</evidence>
<dbReference type="InterPro" id="IPR011545">
    <property type="entry name" value="DEAD/DEAH_box_helicase_dom"/>
</dbReference>
<dbReference type="PANTHER" id="PTHR14950">
    <property type="entry name" value="DICER-RELATED"/>
    <property type="match status" value="1"/>
</dbReference>
<evidence type="ECO:0000259" key="20">
    <source>
        <dbReference type="PROSITE" id="PS51192"/>
    </source>
</evidence>
<dbReference type="GO" id="GO:0005524">
    <property type="term" value="F:ATP binding"/>
    <property type="evidence" value="ECO:0007669"/>
    <property type="project" value="UniProtKB-KW"/>
</dbReference>
<evidence type="ECO:0000256" key="15">
    <source>
        <dbReference type="PROSITE-ProRule" id="PRU00657"/>
    </source>
</evidence>
<dbReference type="Gene3D" id="1.10.1520.10">
    <property type="entry name" value="Ribonuclease III domain"/>
    <property type="match status" value="3"/>
</dbReference>
<feature type="domain" description="RNase III" evidence="18">
    <location>
        <begin position="1524"/>
        <end position="1667"/>
    </location>
</feature>
<dbReference type="SMART" id="SM00949">
    <property type="entry name" value="PAZ"/>
    <property type="match status" value="1"/>
</dbReference>
<evidence type="ECO:0000313" key="23">
    <source>
        <dbReference type="EMBL" id="KAK3032204.1"/>
    </source>
</evidence>
<evidence type="ECO:0008006" key="25">
    <source>
        <dbReference type="Google" id="ProtNLM"/>
    </source>
</evidence>
<dbReference type="GO" id="GO:0005634">
    <property type="term" value="C:nucleus"/>
    <property type="evidence" value="ECO:0007669"/>
    <property type="project" value="TreeGrafter"/>
</dbReference>
<evidence type="ECO:0000256" key="6">
    <source>
        <dbReference type="ARBA" id="ARBA00022741"/>
    </source>
</evidence>
<dbReference type="FunFam" id="1.10.1520.10:FF:000004">
    <property type="entry name" value="Endoribonuclease dicer-like 1"/>
    <property type="match status" value="1"/>
</dbReference>
<feature type="region of interest" description="Disordered" evidence="16">
    <location>
        <begin position="1183"/>
        <end position="1205"/>
    </location>
</feature>
<dbReference type="GO" id="GO:0010267">
    <property type="term" value="P:ta-siRNA processing"/>
    <property type="evidence" value="ECO:0007669"/>
    <property type="project" value="UniProtKB-ARBA"/>
</dbReference>
<dbReference type="Pfam" id="PF00636">
    <property type="entry name" value="Ribonuclease_3"/>
    <property type="match status" value="2"/>
</dbReference>
<dbReference type="SUPFAM" id="SSF101690">
    <property type="entry name" value="PAZ domain"/>
    <property type="match status" value="1"/>
</dbReference>
<keyword evidence="5" id="KW-0677">Repeat</keyword>
<comment type="cofactor">
    <cofactor evidence="1">
        <name>Mn(2+)</name>
        <dbReference type="ChEBI" id="CHEBI:29035"/>
    </cofactor>
</comment>
<dbReference type="PROSITE" id="PS51327">
    <property type="entry name" value="DICER_DSRBF"/>
    <property type="match status" value="1"/>
</dbReference>
<dbReference type="SMART" id="SM00487">
    <property type="entry name" value="DEXDc"/>
    <property type="match status" value="1"/>
</dbReference>
<dbReference type="InterPro" id="IPR001650">
    <property type="entry name" value="Helicase_C-like"/>
</dbReference>
<accession>A0AA89B733</accession>
<keyword evidence="7" id="KW-0255">Endonuclease</keyword>
<evidence type="ECO:0000256" key="7">
    <source>
        <dbReference type="ARBA" id="ARBA00022759"/>
    </source>
</evidence>
<evidence type="ECO:0000259" key="17">
    <source>
        <dbReference type="PROSITE" id="PS50137"/>
    </source>
</evidence>
<dbReference type="CDD" id="cd18034">
    <property type="entry name" value="DEXHc_dicer"/>
    <property type="match status" value="1"/>
</dbReference>
<dbReference type="Proteomes" id="UP001188597">
    <property type="component" value="Unassembled WGS sequence"/>
</dbReference>
<dbReference type="PROSITE" id="PS50137">
    <property type="entry name" value="DS_RBD"/>
    <property type="match status" value="1"/>
</dbReference>
<evidence type="ECO:0000256" key="5">
    <source>
        <dbReference type="ARBA" id="ARBA00022737"/>
    </source>
</evidence>
<dbReference type="InterPro" id="IPR036389">
    <property type="entry name" value="RNase_III_sf"/>
</dbReference>
<dbReference type="PROSITE" id="PS50142">
    <property type="entry name" value="RNASE_3_2"/>
    <property type="match status" value="2"/>
</dbReference>
<dbReference type="SUPFAM" id="SSF52540">
    <property type="entry name" value="P-loop containing nucleoside triphosphate hydrolases"/>
    <property type="match status" value="1"/>
</dbReference>
<dbReference type="GO" id="GO:0005737">
    <property type="term" value="C:cytoplasm"/>
    <property type="evidence" value="ECO:0007669"/>
    <property type="project" value="TreeGrafter"/>
</dbReference>
<dbReference type="InterPro" id="IPR021109">
    <property type="entry name" value="Peptidase_aspartic_dom_sf"/>
</dbReference>
<dbReference type="InterPro" id="IPR014001">
    <property type="entry name" value="Helicase_ATP-bd"/>
</dbReference>
<dbReference type="InterPro" id="IPR027417">
    <property type="entry name" value="P-loop_NTPase"/>
</dbReference>
<feature type="domain" description="Dicer dsRNA-binding fold" evidence="22">
    <location>
        <begin position="567"/>
        <end position="657"/>
    </location>
</feature>
<dbReference type="InterPro" id="IPR003100">
    <property type="entry name" value="PAZ_dom"/>
</dbReference>
<feature type="domain" description="RNase III" evidence="18">
    <location>
        <begin position="1011"/>
        <end position="1092"/>
    </location>
</feature>
<feature type="domain" description="PAZ" evidence="19">
    <location>
        <begin position="874"/>
        <end position="983"/>
    </location>
</feature>
<evidence type="ECO:0000313" key="24">
    <source>
        <dbReference type="Proteomes" id="UP001188597"/>
    </source>
</evidence>
<proteinExistence type="inferred from homology"/>
<evidence type="ECO:0000256" key="12">
    <source>
        <dbReference type="ARBA" id="ARBA00022884"/>
    </source>
</evidence>
<keyword evidence="4" id="KW-0479">Metal-binding</keyword>
<evidence type="ECO:0000256" key="4">
    <source>
        <dbReference type="ARBA" id="ARBA00022723"/>
    </source>
</evidence>
<dbReference type="Gene3D" id="3.30.160.380">
    <property type="entry name" value="Dicer dimerisation domain"/>
    <property type="match status" value="1"/>
</dbReference>
<dbReference type="SMART" id="SM00535">
    <property type="entry name" value="RIBOc"/>
    <property type="match status" value="2"/>
</dbReference>
<dbReference type="InterPro" id="IPR038248">
    <property type="entry name" value="Dicer_dimer_sf"/>
</dbReference>
<dbReference type="GO" id="GO:0003723">
    <property type="term" value="F:RNA binding"/>
    <property type="evidence" value="ECO:0007669"/>
    <property type="project" value="UniProtKB-UniRule"/>
</dbReference>
<feature type="domain" description="Helicase C-terminal" evidence="21">
    <location>
        <begin position="414"/>
        <end position="569"/>
    </location>
</feature>
<protein>
    <recommendedName>
        <fullName evidence="25">Dicer-like 3</fullName>
    </recommendedName>
</protein>
<reference evidence="23" key="1">
    <citation type="submission" date="2022-12" db="EMBL/GenBank/DDBJ databases">
        <title>Draft genome assemblies for two species of Escallonia (Escalloniales).</title>
        <authorList>
            <person name="Chanderbali A."/>
            <person name="Dervinis C."/>
            <person name="Anghel I."/>
            <person name="Soltis D."/>
            <person name="Soltis P."/>
            <person name="Zapata F."/>
        </authorList>
    </citation>
    <scope>NUCLEOTIDE SEQUENCE</scope>
    <source>
        <strain evidence="23">UCBG64.0493</strain>
        <tissue evidence="23">Leaf</tissue>
    </source>
</reference>
<evidence type="ECO:0000256" key="8">
    <source>
        <dbReference type="ARBA" id="ARBA00022801"/>
    </source>
</evidence>
<organism evidence="23 24">
    <name type="scientific">Escallonia herrerae</name>
    <dbReference type="NCBI Taxonomy" id="1293975"/>
    <lineage>
        <taxon>Eukaryota</taxon>
        <taxon>Viridiplantae</taxon>
        <taxon>Streptophyta</taxon>
        <taxon>Embryophyta</taxon>
        <taxon>Tracheophyta</taxon>
        <taxon>Spermatophyta</taxon>
        <taxon>Magnoliopsida</taxon>
        <taxon>eudicotyledons</taxon>
        <taxon>Gunneridae</taxon>
        <taxon>Pentapetalae</taxon>
        <taxon>asterids</taxon>
        <taxon>campanulids</taxon>
        <taxon>Escalloniales</taxon>
        <taxon>Escalloniaceae</taxon>
        <taxon>Escallonia</taxon>
    </lineage>
</organism>
<evidence type="ECO:0000259" key="18">
    <source>
        <dbReference type="PROSITE" id="PS50142"/>
    </source>
</evidence>
<dbReference type="Gene3D" id="2.170.260.10">
    <property type="entry name" value="paz domain"/>
    <property type="match status" value="1"/>
</dbReference>
<comment type="caution">
    <text evidence="23">The sequence shown here is derived from an EMBL/GenBank/DDBJ whole genome shotgun (WGS) entry which is preliminary data.</text>
</comment>
<dbReference type="PROSITE" id="PS51192">
    <property type="entry name" value="HELICASE_ATP_BIND_1"/>
    <property type="match status" value="1"/>
</dbReference>
<evidence type="ECO:0000256" key="10">
    <source>
        <dbReference type="ARBA" id="ARBA00022840"/>
    </source>
</evidence>
<dbReference type="Pfam" id="PF03368">
    <property type="entry name" value="Dicer_dimer"/>
    <property type="match status" value="1"/>
</dbReference>
<dbReference type="SUPFAM" id="SSF69065">
    <property type="entry name" value="RNase III domain-like"/>
    <property type="match status" value="2"/>
</dbReference>
<comment type="similarity">
    <text evidence="14 15">Belongs to the helicase family. Dicer subfamily.</text>
</comment>
<evidence type="ECO:0000256" key="16">
    <source>
        <dbReference type="SAM" id="MobiDB-lite"/>
    </source>
</evidence>
<dbReference type="PANTHER" id="PTHR14950:SF46">
    <property type="entry name" value="ENDORIBONUCLEASE DICER HOMOLOG 3"/>
    <property type="match status" value="1"/>
</dbReference>
<dbReference type="PROSITE" id="PS50821">
    <property type="entry name" value="PAZ"/>
    <property type="match status" value="1"/>
</dbReference>
<feature type="domain" description="Helicase ATP-binding" evidence="20">
    <location>
        <begin position="68"/>
        <end position="244"/>
    </location>
</feature>
<dbReference type="PROSITE" id="PS51194">
    <property type="entry name" value="HELICASE_CTER"/>
    <property type="match status" value="1"/>
</dbReference>
<feature type="region of interest" description="Disordered" evidence="16">
    <location>
        <begin position="1"/>
        <end position="21"/>
    </location>
</feature>
<dbReference type="InterPro" id="IPR005034">
    <property type="entry name" value="Dicer_dimerisation"/>
</dbReference>
<evidence type="ECO:0000256" key="3">
    <source>
        <dbReference type="ARBA" id="ARBA00022722"/>
    </source>
</evidence>
<dbReference type="Gene3D" id="2.40.70.10">
    <property type="entry name" value="Acid Proteases"/>
    <property type="match status" value="1"/>
</dbReference>
<dbReference type="InterPro" id="IPR014720">
    <property type="entry name" value="dsRBD_dom"/>
</dbReference>
<dbReference type="GO" id="GO:0046872">
    <property type="term" value="F:metal ion binding"/>
    <property type="evidence" value="ECO:0007669"/>
    <property type="project" value="UniProtKB-KW"/>
</dbReference>
<keyword evidence="13" id="KW-0464">Manganese</keyword>
<evidence type="ECO:0000259" key="21">
    <source>
        <dbReference type="PROSITE" id="PS51194"/>
    </source>
</evidence>
<dbReference type="FunFam" id="3.40.50.300:FF:000705">
    <property type="entry name" value="Endoribonuclease dicer-like protein"/>
    <property type="match status" value="1"/>
</dbReference>
<evidence type="ECO:0000256" key="11">
    <source>
        <dbReference type="ARBA" id="ARBA00022842"/>
    </source>
</evidence>
<keyword evidence="24" id="KW-1185">Reference proteome</keyword>
<comment type="cofactor">
    <cofactor evidence="2">
        <name>Mg(2+)</name>
        <dbReference type="ChEBI" id="CHEBI:18420"/>
    </cofactor>
</comment>
<dbReference type="InterPro" id="IPR000999">
    <property type="entry name" value="RNase_III_dom"/>
</dbReference>
<keyword evidence="11" id="KW-0460">Magnesium</keyword>
<evidence type="ECO:0000256" key="13">
    <source>
        <dbReference type="ARBA" id="ARBA00023211"/>
    </source>
</evidence>
<keyword evidence="10" id="KW-0067">ATP-binding</keyword>
<dbReference type="FunFam" id="3.30.160.380:FF:000001">
    <property type="entry name" value="Endoribonuclease dicer-like 1"/>
    <property type="match status" value="1"/>
</dbReference>
<dbReference type="EMBL" id="JAVXUP010000277">
    <property type="protein sequence ID" value="KAK3032204.1"/>
    <property type="molecule type" value="Genomic_DNA"/>
</dbReference>
<keyword evidence="9" id="KW-0347">Helicase</keyword>
<dbReference type="Gene3D" id="3.30.160.20">
    <property type="match status" value="1"/>
</dbReference>
<dbReference type="Pfam" id="PF02170">
    <property type="entry name" value="PAZ"/>
    <property type="match status" value="1"/>
</dbReference>
<dbReference type="PROSITE" id="PS00517">
    <property type="entry name" value="RNASE_3_1"/>
    <property type="match status" value="1"/>
</dbReference>
<evidence type="ECO:0000256" key="2">
    <source>
        <dbReference type="ARBA" id="ARBA00001946"/>
    </source>
</evidence>
<keyword evidence="3" id="KW-0540">Nuclease</keyword>
<dbReference type="CDD" id="cd00593">
    <property type="entry name" value="RIBOc"/>
    <property type="match status" value="3"/>
</dbReference>
<dbReference type="GO" id="GO:0004386">
    <property type="term" value="F:helicase activity"/>
    <property type="evidence" value="ECO:0007669"/>
    <property type="project" value="UniProtKB-KW"/>
</dbReference>
<dbReference type="GO" id="GO:0004525">
    <property type="term" value="F:ribonuclease III activity"/>
    <property type="evidence" value="ECO:0007669"/>
    <property type="project" value="InterPro"/>
</dbReference>
<dbReference type="Gene3D" id="3.40.50.300">
    <property type="entry name" value="P-loop containing nucleotide triphosphate hydrolases"/>
    <property type="match status" value="2"/>
</dbReference>
<gene>
    <name evidence="23" type="ORF">RJ639_036134</name>
</gene>
<evidence type="ECO:0000259" key="19">
    <source>
        <dbReference type="PROSITE" id="PS50821"/>
    </source>
</evidence>
<dbReference type="Pfam" id="PF00271">
    <property type="entry name" value="Helicase_C"/>
    <property type="match status" value="1"/>
</dbReference>
<keyword evidence="12 15" id="KW-0694">RNA-binding</keyword>
<evidence type="ECO:0000256" key="14">
    <source>
        <dbReference type="ARBA" id="ARBA00035116"/>
    </source>
</evidence>
<sequence length="1980" mass="222620">MFSPHIPLINPLKRKRSNNHEVPDDAVVDQINNPKAIAENQSMDVDDQPSSSPTPHHAFQPREYQLKVYGVAMRRNTIAHLDTGAGKTMIAVMMIKDMAQSLKNLTTPNLLKKLIIFLAPTVHLQFEVIKVNTDLEVGEYYGAKGVDEWDAKSWEKEISEHDVLVMTPQILLDALRKAFLSFEMIYFLILDECHRASGNHPYTRIMTEFYHKSRNKPKVFGMTASPVIRKGVSSVEDCEEQISELEGILDSQIYTVENRTELEQFIPSAKEIYKFYDPKVSLNLELKTKVESLWSKFGASLLELQGSLPVNYKDTNDKFKTLRKRLSSDHEKILYCLDNLGLICAYEAVKVCIENAPNAHEECEYYKESSLHCRFFLEEVLSVTRESLPCGYETYLDGGYDCSKAVAEGCISPKLCELLRIFQSFGGARQVLCLIFVDRIITAKVIERIIKRSSYLSHLTVSYVTGSNTSADALAPKLQKEILESFRSGKVNLLFATDVVEEGIHVPNCSSVIRFDLPKTVRSYVQSRGHTAINRDPDACTLRACNIKEIDTYCVDITGASVTADSSVSLVHRYCERLPRDKYFTPRPNFQFLLLGESYQCKMTLPPNAAFQTILGPPCRSSHLSKQLVCLHACKKLHQMGALNDHLLPYDEEPSENYFVVNSKKHSSGAGTTKRKELHGMTCIHALSGTWGDKLDEIVYYAYKMDFLCSNEDEYFSSFILLIETKLDDDVGNLEVQLYLVSKFVKSSVTSCGQFHLDAEQVTKAKCFQELFFNGVFGKLFVGSKSSGKREVLLQTKKPLWIPSNMYLLLPLESPNIPTHEPWKINWMEVNSCVSVVEFLKTNAWLSAEHSSSTAGSSQHHPTDITKSHSNSRNFIHLANKLVHVENIREMVVLAIHTGKIYSVVDAVFDRSAESPFDDDSFSSFADYFNKKYGLVIKHLRQPLLRLKQSHNAHNLLVKFNKDGKITQQAHVHMPPELLVSIDVRIDVLKSVYLLPSLMNRLESLLLASQLREEITRHSLNLNISSSLILEALTTLRCNESFSMERLELLGDSVLKYAVSCHLFLKYPEKNEGQLSARRSWAVCNATLHKLGTDQKLQVHDRWYQSFGYMIPSKGTTMSTSKNEIVKDNYPRLKKTSKSWSNAIGDAKTQMKTEFEDLEDQDGELEGQLAICRRKLTRAMSQGGIAVQPKRKNVADSRPKMEQGMQGRVAMDLKEREPWDLALAMAITEQLEDFKRDERPKSPWMTVSKVLPSQRIARKGEACFMRQYVGGKTLQALVDTIVAHSFISSEVAKNLGLKPMKDGSQVKAMNAVQQLTQGWVKNVNPRICTWNGKADCNIINLDESGENGAVLGTGFTEKCLGWLHGEVKCDAQFELWSIDDGGCGMPTRMHDSFGAQRGKAQGYIRDSPFDPRGWTAPGQQSIRPHPCEHGVDTSEVPLGSRFQTDDEKLKVGMLCDRGHRWMNSKTISDCVEALIGAYYVGGGLIAALQLMKWFGIDSELDPSLVNEVIRSASLRSYTPKAKEIEALESKLGYIFSVKGLLLEAMTHASEAGVSYCYQRLEFLGDSVLDILITWHLYRSHTDIDPGLLTDLRSASVNNESFAHAAVRRNLHHHLQHCSGFLLSQITEYVKFVSGSYSTTKTAQDSKGPKALGDLMESIAGALLVDSHLNLDQVWKIFRPLLSPIVTPDNLELPPLRELIELCDSLGYFLKENCITKGERVQAQLKLQLKNALLVAEGCGQNRKTAKGQAASRLLKELEVCLCSLSSSPLIFLSFAMSPWLFPFSYPVKSPSLSRRLFNLLIRGISKRRKQVPDNNCASSSLDLGNDIGSQICHQESSQSTAYKRQKIIQLHPESTRGPNDCAGKVSDPKLDIAVIESIDMRKGGPRTSLFDLCKRLQWPMPTFKATEHKSRTPIEFDEGGPERRTGFNSFMSQITLTIPEFGDIQLTGDRRADKKSSFDSAALHMLYELERQGKLGIGKV</sequence>
<feature type="domain" description="DRBM" evidence="17">
    <location>
        <begin position="1735"/>
        <end position="1759"/>
    </location>
</feature>
<dbReference type="SMART" id="SM00490">
    <property type="entry name" value="HELICc"/>
    <property type="match status" value="1"/>
</dbReference>
<dbReference type="InterPro" id="IPR036085">
    <property type="entry name" value="PAZ_dom_sf"/>
</dbReference>
<name>A0AA89B733_9ASTE</name>
<keyword evidence="8" id="KW-0378">Hydrolase</keyword>
<dbReference type="Pfam" id="PF00270">
    <property type="entry name" value="DEAD"/>
    <property type="match status" value="1"/>
</dbReference>
<evidence type="ECO:0000256" key="9">
    <source>
        <dbReference type="ARBA" id="ARBA00022806"/>
    </source>
</evidence>
<keyword evidence="6" id="KW-0547">Nucleotide-binding</keyword>